<name>A0A2T9Z9Q5_9FUNG</name>
<evidence type="ECO:0000256" key="1">
    <source>
        <dbReference type="SAM" id="MobiDB-lite"/>
    </source>
</evidence>
<gene>
    <name evidence="2" type="ORF">BB560_004303</name>
</gene>
<protein>
    <submittedName>
        <fullName evidence="2">Uncharacterized protein</fullName>
    </submittedName>
</protein>
<feature type="non-terminal residue" evidence="2">
    <location>
        <position position="126"/>
    </location>
</feature>
<reference evidence="2 3" key="1">
    <citation type="journal article" date="2018" name="MBio">
        <title>Comparative Genomics Reveals the Core Gene Toolbox for the Fungus-Insect Symbiosis.</title>
        <authorList>
            <person name="Wang Y."/>
            <person name="Stata M."/>
            <person name="Wang W."/>
            <person name="Stajich J.E."/>
            <person name="White M.M."/>
            <person name="Moncalvo J.M."/>
        </authorList>
    </citation>
    <scope>NUCLEOTIDE SEQUENCE [LARGE SCALE GENOMIC DNA]</scope>
    <source>
        <strain evidence="2 3">SC-DP-2</strain>
    </source>
</reference>
<proteinExistence type="predicted"/>
<feature type="compositionally biased region" description="Polar residues" evidence="1">
    <location>
        <begin position="111"/>
        <end position="126"/>
    </location>
</feature>
<feature type="region of interest" description="Disordered" evidence="1">
    <location>
        <begin position="103"/>
        <end position="126"/>
    </location>
</feature>
<dbReference type="Proteomes" id="UP000245609">
    <property type="component" value="Unassembled WGS sequence"/>
</dbReference>
<sequence length="126" mass="14270">MPPNSNLYIIFFSVSGGDFCLKLRLRKELKPFNICVNRLCKNIRYEKEHGKLKTIQTLGRSLITRMLNSKLANHNLKIEPQRIDNPSIALMSLTKLKNKKLKPKARALESTPATTAGTSYDNVVAQ</sequence>
<accession>A0A2T9Z9Q5</accession>
<keyword evidence="3" id="KW-1185">Reference proteome</keyword>
<dbReference type="AlphaFoldDB" id="A0A2T9Z9Q5"/>
<organism evidence="2 3">
    <name type="scientific">Smittium megazygosporum</name>
    <dbReference type="NCBI Taxonomy" id="133381"/>
    <lineage>
        <taxon>Eukaryota</taxon>
        <taxon>Fungi</taxon>
        <taxon>Fungi incertae sedis</taxon>
        <taxon>Zoopagomycota</taxon>
        <taxon>Kickxellomycotina</taxon>
        <taxon>Harpellomycetes</taxon>
        <taxon>Harpellales</taxon>
        <taxon>Legeriomycetaceae</taxon>
        <taxon>Smittium</taxon>
    </lineage>
</organism>
<comment type="caution">
    <text evidence="2">The sequence shown here is derived from an EMBL/GenBank/DDBJ whole genome shotgun (WGS) entry which is preliminary data.</text>
</comment>
<dbReference type="EMBL" id="MBFS01001216">
    <property type="protein sequence ID" value="PVV01285.1"/>
    <property type="molecule type" value="Genomic_DNA"/>
</dbReference>
<evidence type="ECO:0000313" key="2">
    <source>
        <dbReference type="EMBL" id="PVV01285.1"/>
    </source>
</evidence>
<evidence type="ECO:0000313" key="3">
    <source>
        <dbReference type="Proteomes" id="UP000245609"/>
    </source>
</evidence>